<keyword evidence="2" id="KW-1185">Reference proteome</keyword>
<protein>
    <submittedName>
        <fullName evidence="1">Uncharacterized protein</fullName>
    </submittedName>
</protein>
<reference evidence="1 2" key="1">
    <citation type="journal article" date="2002" name="Int. J. Syst. Evol. Microbiol.">
        <title>Sphingopyxis witflariensis sp. nov., isolated from activated sludge.</title>
        <authorList>
            <person name="Kampfer P."/>
            <person name="Witzenberger R."/>
            <person name="Denner E.B."/>
            <person name="Busse H.J."/>
            <person name="Neef A."/>
        </authorList>
    </citation>
    <scope>NUCLEOTIDE SEQUENCE [LARGE SCALE GENOMIC DNA]</scope>
    <source>
        <strain evidence="1 2">DSM 14551</strain>
    </source>
</reference>
<comment type="caution">
    <text evidence="1">The sequence shown here is derived from an EMBL/GenBank/DDBJ whole genome shotgun (WGS) entry which is preliminary data.</text>
</comment>
<dbReference type="EMBL" id="NISJ01000002">
    <property type="protein sequence ID" value="OWR00399.1"/>
    <property type="molecule type" value="Genomic_DNA"/>
</dbReference>
<evidence type="ECO:0000313" key="1">
    <source>
        <dbReference type="EMBL" id="OWR00399.1"/>
    </source>
</evidence>
<name>A0A246K4J7_9SPHN</name>
<proteinExistence type="predicted"/>
<gene>
    <name evidence="1" type="ORF">CDQ91_06545</name>
</gene>
<evidence type="ECO:0000313" key="2">
    <source>
        <dbReference type="Proteomes" id="UP000197097"/>
    </source>
</evidence>
<sequence length="80" mass="8843">MPMTPLERAARALCRLDGHPENATMDRKPLWADYLPEARAVLQAIREPSVSMLSAADRHDKRDASADAWRAMIDAALAEG</sequence>
<dbReference type="AlphaFoldDB" id="A0A246K4J7"/>
<organism evidence="1 2">
    <name type="scientific">Sphingopyxis witflariensis</name>
    <dbReference type="NCBI Taxonomy" id="173675"/>
    <lineage>
        <taxon>Bacteria</taxon>
        <taxon>Pseudomonadati</taxon>
        <taxon>Pseudomonadota</taxon>
        <taxon>Alphaproteobacteria</taxon>
        <taxon>Sphingomonadales</taxon>
        <taxon>Sphingomonadaceae</taxon>
        <taxon>Sphingopyxis</taxon>
    </lineage>
</organism>
<accession>A0A246K4J7</accession>
<dbReference type="Proteomes" id="UP000197097">
    <property type="component" value="Unassembled WGS sequence"/>
</dbReference>